<dbReference type="Pfam" id="PF08783">
    <property type="entry name" value="DWNN"/>
    <property type="match status" value="1"/>
</dbReference>
<feature type="compositionally biased region" description="Basic and acidic residues" evidence="7">
    <location>
        <begin position="1472"/>
        <end position="1486"/>
    </location>
</feature>
<dbReference type="SUPFAM" id="SSF57850">
    <property type="entry name" value="RING/U-box"/>
    <property type="match status" value="1"/>
</dbReference>
<evidence type="ECO:0000313" key="11">
    <source>
        <dbReference type="EMBL" id="GFY74853.1"/>
    </source>
</evidence>
<dbReference type="Pfam" id="PF13696">
    <property type="entry name" value="zf-CCHC_2"/>
    <property type="match status" value="1"/>
</dbReference>
<keyword evidence="12" id="KW-1185">Reference proteome</keyword>
<feature type="compositionally biased region" description="Basic residues" evidence="7">
    <location>
        <begin position="1119"/>
        <end position="1128"/>
    </location>
</feature>
<dbReference type="SMART" id="SM01180">
    <property type="entry name" value="DWNN"/>
    <property type="match status" value="1"/>
</dbReference>
<feature type="region of interest" description="Disordered" evidence="7">
    <location>
        <begin position="614"/>
        <end position="849"/>
    </location>
</feature>
<dbReference type="CDD" id="cd16620">
    <property type="entry name" value="vRING-HC-C4C4_RBBP6"/>
    <property type="match status" value="1"/>
</dbReference>
<comment type="subcellular location">
    <subcellularLocation>
        <location evidence="1">Nucleus</location>
    </subcellularLocation>
</comment>
<feature type="region of interest" description="Disordered" evidence="7">
    <location>
        <begin position="476"/>
        <end position="581"/>
    </location>
</feature>
<dbReference type="EMBL" id="BMAV01021003">
    <property type="protein sequence ID" value="GFY74853.1"/>
    <property type="molecule type" value="Genomic_DNA"/>
</dbReference>
<feature type="region of interest" description="Disordered" evidence="7">
    <location>
        <begin position="1247"/>
        <end position="1283"/>
    </location>
</feature>
<feature type="compositionally biased region" description="Basic and acidic residues" evidence="7">
    <location>
        <begin position="957"/>
        <end position="979"/>
    </location>
</feature>
<dbReference type="PROSITE" id="PS50089">
    <property type="entry name" value="ZF_RING_2"/>
    <property type="match status" value="1"/>
</dbReference>
<keyword evidence="2" id="KW-0479">Metal-binding</keyword>
<feature type="compositionally biased region" description="Basic and acidic residues" evidence="7">
    <location>
        <begin position="1403"/>
        <end position="1425"/>
    </location>
</feature>
<accession>A0A8X7CNH2</accession>
<keyword evidence="3 6" id="KW-0863">Zinc-finger</keyword>
<evidence type="ECO:0000313" key="12">
    <source>
        <dbReference type="Proteomes" id="UP000886998"/>
    </source>
</evidence>
<evidence type="ECO:0000256" key="3">
    <source>
        <dbReference type="ARBA" id="ARBA00022771"/>
    </source>
</evidence>
<dbReference type="InterPro" id="IPR001878">
    <property type="entry name" value="Znf_CCHC"/>
</dbReference>
<feature type="compositionally biased region" description="Polar residues" evidence="7">
    <location>
        <begin position="339"/>
        <end position="350"/>
    </location>
</feature>
<keyword evidence="5" id="KW-0539">Nucleus</keyword>
<feature type="compositionally biased region" description="Basic and acidic residues" evidence="7">
    <location>
        <begin position="776"/>
        <end position="804"/>
    </location>
</feature>
<feature type="region of interest" description="Disordered" evidence="7">
    <location>
        <begin position="1297"/>
        <end position="1712"/>
    </location>
</feature>
<name>A0A8X7CNH2_9ARAC</name>
<dbReference type="FunFam" id="3.10.20.90:FF:000070">
    <property type="entry name" value="E3 ubiquitin-protein ligase RBBP6 isoform X2"/>
    <property type="match status" value="1"/>
</dbReference>
<evidence type="ECO:0000259" key="9">
    <source>
        <dbReference type="PROSITE" id="PS50158"/>
    </source>
</evidence>
<feature type="compositionally biased region" description="Basic and acidic residues" evidence="7">
    <location>
        <begin position="1355"/>
        <end position="1394"/>
    </location>
</feature>
<dbReference type="InterPro" id="IPR033489">
    <property type="entry name" value="RBBP6"/>
</dbReference>
<feature type="compositionally biased region" description="Basic and acidic residues" evidence="7">
    <location>
        <begin position="494"/>
        <end position="527"/>
    </location>
</feature>
<evidence type="ECO:0000256" key="1">
    <source>
        <dbReference type="ARBA" id="ARBA00004123"/>
    </source>
</evidence>
<dbReference type="Gene3D" id="4.10.60.10">
    <property type="entry name" value="Zinc finger, CCHC-type"/>
    <property type="match status" value="1"/>
</dbReference>
<organism evidence="11 12">
    <name type="scientific">Trichonephila inaurata madagascariensis</name>
    <dbReference type="NCBI Taxonomy" id="2747483"/>
    <lineage>
        <taxon>Eukaryota</taxon>
        <taxon>Metazoa</taxon>
        <taxon>Ecdysozoa</taxon>
        <taxon>Arthropoda</taxon>
        <taxon>Chelicerata</taxon>
        <taxon>Arachnida</taxon>
        <taxon>Araneae</taxon>
        <taxon>Araneomorphae</taxon>
        <taxon>Entelegynae</taxon>
        <taxon>Araneoidea</taxon>
        <taxon>Nephilidae</taxon>
        <taxon>Trichonephila</taxon>
        <taxon>Trichonephila inaurata</taxon>
    </lineage>
</organism>
<dbReference type="PROSITE" id="PS51282">
    <property type="entry name" value="DWNN"/>
    <property type="match status" value="1"/>
</dbReference>
<dbReference type="InterPro" id="IPR013083">
    <property type="entry name" value="Znf_RING/FYVE/PHD"/>
</dbReference>
<evidence type="ECO:0000256" key="7">
    <source>
        <dbReference type="SAM" id="MobiDB-lite"/>
    </source>
</evidence>
<proteinExistence type="predicted"/>
<dbReference type="Gene3D" id="3.10.20.90">
    <property type="entry name" value="Phosphatidylinositol 3-kinase Catalytic Subunit, Chain A, domain 1"/>
    <property type="match status" value="1"/>
</dbReference>
<dbReference type="GO" id="GO:0061630">
    <property type="term" value="F:ubiquitin protein ligase activity"/>
    <property type="evidence" value="ECO:0007669"/>
    <property type="project" value="InterPro"/>
</dbReference>
<feature type="compositionally biased region" description="Basic and acidic residues" evidence="7">
    <location>
        <begin position="1606"/>
        <end position="1617"/>
    </location>
</feature>
<evidence type="ECO:0000256" key="4">
    <source>
        <dbReference type="ARBA" id="ARBA00022833"/>
    </source>
</evidence>
<feature type="region of interest" description="Disordered" evidence="7">
    <location>
        <begin position="320"/>
        <end position="417"/>
    </location>
</feature>
<dbReference type="InterPro" id="IPR036875">
    <property type="entry name" value="Znf_CCHC_sf"/>
</dbReference>
<feature type="compositionally biased region" description="Basic and acidic residues" evidence="7">
    <location>
        <begin position="1497"/>
        <end position="1516"/>
    </location>
</feature>
<feature type="compositionally biased region" description="Basic and acidic residues" evidence="7">
    <location>
        <begin position="1540"/>
        <end position="1564"/>
    </location>
</feature>
<feature type="compositionally biased region" description="Basic and acidic residues" evidence="7">
    <location>
        <begin position="986"/>
        <end position="1009"/>
    </location>
</feature>
<dbReference type="InterPro" id="IPR014891">
    <property type="entry name" value="DWNN_domain"/>
</dbReference>
<sequence>MSVHYKFKSNLDHDTVTFDGLNISVADLKKSIMQQKKIGKSSDFDLQITNAQTKEVYDNDEMLVPKNTSVIVARVPVQGGSKKNWDKPDLPLPTDDDDLGRIRYDRIVKNADLVNANTSEEDKVKAMITQSSQEYDPSKYVKSRSMTGPLPPSYTCFRCGKQGHWIKNCPTNNPDVKRSTGIPRSFMVPVDGPEHKGALLTSSGDYAVPLIDHQAYKEVKKEKPPFVPQEDPIAEPEAEVPGELLCMFCKDLLQDAVLIPCCGNSFCDECVRQVLLESDNHECPVCHEIGVSPNTLIPNRFLRTAVLNYKNETGYTRIKRATFMKSPPAERVESPQPSPDSTVENQSHGNDSYAGQIEHSPKTTDNNNDTSDVKKEDEENTIQGNHTPENLTPKGNVEEDSDAQPGTPLADELPNDGIHLNLPIQTIGQEHFNTDRYEYQDRFKFSRNYNDDYRYDDDDDFHEPRPISTIETITNMRKNKYGRPAPVRQQFPDQRLHRDVGRSDNYYHDRADYHSRYDKRHPIDRSSRRTTHSSHYEKSSRDSRYTSSTEYILDRDNDYDVPQRGEESIHRHQDRYRSPPHPVLIPTVPTAIFPTSVPSIPPPHPALLPTPQVYAPQPPPPGASPINTSHIASQPPPPGVGPLLLISHDSSSAFGARPFDSEDPLKDVSHPNERSIDDRMEEFQRKLDKRHRYSRDRGSTSRSRSSERRRSRSSSRSRSYSSSKSWTRSPTRSTPRTSRSRSRSPFSSRSRSRSYSHSRSRSWSKKRSYTRSRSSSRTESRSRSRSRAESSLRRRGHDSRDRQRTPVSRARSRSFSPKSFRIPSNRNLSYSGKHNYTPPQYTTGASYQSQYGPPPSILPVPVMRPPSFPPHHLHSMPPPIQTLHSRPVEQCPVERPPKYPSYGDQYPVYDEYQPKYSHRYERDQRIGEHRVIKYHKRSEYQRHQEEVPHRIPGWVGDRSRDYKPRYRQSRDIQRKEIRELPQVSESDLRAMHPKESSEEAPKKKEEKVTVKHKKHHHHHKSKEVKKQDNTIPVVVSEEKLSESSKNLISVELVTEKEKDRNASLESDSKSIVTVEKIKDKKHKHKKHKTAEQPMKKKKSNKKEKTDGAPSTDSDLPSKVKIKKKKSKPKSFDEDKTTELTSKEKEPSPQICEAELDVTNAVEPEELPVEDTKAKPADDPDVLDIFADDPEVDFNTELITEEKSTELENATSGNTEFIETKNIEVSRNSEEEEEVEEMLEDENVLRVDVPGKSKWEREESEDEVNVLPQRSNSVGISKEENGSISSDVISKAESALFANQFKPRIDKKEVNSSKVPSHNSSRDNSPSKLKEGFELKSVVNSQQVKSDTLHVTISNNKDKRSVYSRKDDKSSKNDNTSKRDRHERSSRHQDEENLRRSVAVHSARSGDHSREHRDKIPDRRERRYSPQREAASSSRNSSRDDRDYIRKERDSDNAAIRVERKRRFDDYYSSSNRRTDSRDRSDRRRPVEPVISQSRNKRPYEKEIFRPSEKELKQEKYKKSRSMSPDSEESRHSYKKKSRKHVESTEEHHSVRNKERSLVDKEEPPRRKHSPIKAPHPSSDHTKSTKRDYQQIDELKFEPDYDEFSDEERSRESKDQPKRKASSPDVSRKVEKIERTVKIDSGVKEHKIEKSSVTSSMSSSAASESDSSDSDDHKGSKSKNSDADYKQKHKKSKHKKHKKHKHKKKKSYKSKKE</sequence>
<feature type="compositionally biased region" description="Basic and acidic residues" evidence="7">
    <location>
        <begin position="1053"/>
        <end position="1068"/>
    </location>
</feature>
<feature type="compositionally biased region" description="Basic and acidic residues" evidence="7">
    <location>
        <begin position="1577"/>
        <end position="1598"/>
    </location>
</feature>
<feature type="compositionally biased region" description="Basic and acidic residues" evidence="7">
    <location>
        <begin position="1247"/>
        <end position="1256"/>
    </location>
</feature>
<dbReference type="InterPro" id="IPR025829">
    <property type="entry name" value="Zn_knuckle_CX2CX3GHX4C"/>
</dbReference>
<dbReference type="GO" id="GO:0006511">
    <property type="term" value="P:ubiquitin-dependent protein catabolic process"/>
    <property type="evidence" value="ECO:0007669"/>
    <property type="project" value="TreeGrafter"/>
</dbReference>
<feature type="compositionally biased region" description="Basic and acidic residues" evidence="7">
    <location>
        <begin position="1129"/>
        <end position="1146"/>
    </location>
</feature>
<feature type="compositionally biased region" description="Basic and acidic residues" evidence="7">
    <location>
        <begin position="534"/>
        <end position="544"/>
    </location>
</feature>
<evidence type="ECO:0000259" key="8">
    <source>
        <dbReference type="PROSITE" id="PS50089"/>
    </source>
</evidence>
<dbReference type="GO" id="GO:0005634">
    <property type="term" value="C:nucleus"/>
    <property type="evidence" value="ECO:0007669"/>
    <property type="project" value="UniProtKB-SubCell"/>
</dbReference>
<dbReference type="GO" id="GO:0016567">
    <property type="term" value="P:protein ubiquitination"/>
    <property type="evidence" value="ECO:0007669"/>
    <property type="project" value="InterPro"/>
</dbReference>
<dbReference type="SUPFAM" id="SSF57756">
    <property type="entry name" value="Retrovirus zinc finger-like domains"/>
    <property type="match status" value="1"/>
</dbReference>
<feature type="compositionally biased region" description="Basic and acidic residues" evidence="7">
    <location>
        <begin position="1625"/>
        <end position="1649"/>
    </location>
</feature>
<feature type="compositionally biased region" description="Basic and acidic residues" evidence="7">
    <location>
        <begin position="695"/>
        <end position="708"/>
    </location>
</feature>
<feature type="compositionally biased region" description="Basic residues" evidence="7">
    <location>
        <begin position="750"/>
        <end position="770"/>
    </location>
</feature>
<evidence type="ECO:0000259" key="10">
    <source>
        <dbReference type="PROSITE" id="PS51282"/>
    </source>
</evidence>
<evidence type="ECO:0000256" key="2">
    <source>
        <dbReference type="ARBA" id="ARBA00022723"/>
    </source>
</evidence>
<dbReference type="InterPro" id="IPR001841">
    <property type="entry name" value="Znf_RING"/>
</dbReference>
<keyword evidence="4" id="KW-0862">Zinc</keyword>
<evidence type="ECO:0000256" key="5">
    <source>
        <dbReference type="ARBA" id="ARBA00023242"/>
    </source>
</evidence>
<feature type="compositionally biased region" description="Basic and acidic residues" evidence="7">
    <location>
        <begin position="552"/>
        <end position="577"/>
    </location>
</feature>
<dbReference type="Gene3D" id="3.30.40.10">
    <property type="entry name" value="Zinc/RING finger domain, C3HC4 (zinc finger)"/>
    <property type="match status" value="1"/>
</dbReference>
<dbReference type="GO" id="GO:0008270">
    <property type="term" value="F:zinc ion binding"/>
    <property type="evidence" value="ECO:0007669"/>
    <property type="project" value="UniProtKB-KW"/>
</dbReference>
<feature type="compositionally biased region" description="Basic residues" evidence="7">
    <location>
        <begin position="1079"/>
        <end position="1088"/>
    </location>
</feature>
<evidence type="ECO:0000256" key="6">
    <source>
        <dbReference type="PROSITE-ProRule" id="PRU00047"/>
    </source>
</evidence>
<dbReference type="Proteomes" id="UP000886998">
    <property type="component" value="Unassembled WGS sequence"/>
</dbReference>
<feature type="compositionally biased region" description="Low complexity" evidence="7">
    <location>
        <begin position="716"/>
        <end position="749"/>
    </location>
</feature>
<gene>
    <name evidence="11" type="primary">Rbbp6</name>
    <name evidence="11" type="ORF">TNIN_311681</name>
</gene>
<dbReference type="PROSITE" id="PS50158">
    <property type="entry name" value="ZF_CCHC"/>
    <property type="match status" value="1"/>
</dbReference>
<feature type="compositionally biased region" description="Polar residues" evidence="7">
    <location>
        <begin position="1311"/>
        <end position="1326"/>
    </location>
</feature>
<feature type="region of interest" description="Disordered" evidence="7">
    <location>
        <begin position="951"/>
        <end position="1182"/>
    </location>
</feature>
<comment type="caution">
    <text evidence="11">The sequence shown here is derived from an EMBL/GenBank/DDBJ whole genome shotgun (WGS) entry which is preliminary data.</text>
</comment>
<protein>
    <submittedName>
        <fullName evidence="11">E3 ubiquitin-protein ligase RBBP6</fullName>
    </submittedName>
</protein>
<feature type="domain" description="CCHC-type" evidence="9">
    <location>
        <begin position="156"/>
        <end position="170"/>
    </location>
</feature>
<feature type="compositionally biased region" description="Basic and acidic residues" evidence="7">
    <location>
        <begin position="1436"/>
        <end position="1451"/>
    </location>
</feature>
<reference evidence="11" key="1">
    <citation type="submission" date="2020-08" db="EMBL/GenBank/DDBJ databases">
        <title>Multicomponent nature underlies the extraordinary mechanical properties of spider dragline silk.</title>
        <authorList>
            <person name="Kono N."/>
            <person name="Nakamura H."/>
            <person name="Mori M."/>
            <person name="Yoshida Y."/>
            <person name="Ohtoshi R."/>
            <person name="Malay A.D."/>
            <person name="Moran D.A.P."/>
            <person name="Tomita M."/>
            <person name="Numata K."/>
            <person name="Arakawa K."/>
        </authorList>
    </citation>
    <scope>NUCLEOTIDE SEQUENCE</scope>
</reference>
<dbReference type="GO" id="GO:0006397">
    <property type="term" value="P:mRNA processing"/>
    <property type="evidence" value="ECO:0007669"/>
    <property type="project" value="InterPro"/>
</dbReference>
<feature type="compositionally biased region" description="Basic and acidic residues" evidence="7">
    <location>
        <begin position="1669"/>
        <end position="1685"/>
    </location>
</feature>
<feature type="compositionally biased region" description="Basic residues" evidence="7">
    <location>
        <begin position="1010"/>
        <end position="1023"/>
    </location>
</feature>
<dbReference type="PANTHER" id="PTHR15439">
    <property type="entry name" value="RETINOBLASTOMA-BINDING PROTEIN 6"/>
    <property type="match status" value="1"/>
</dbReference>
<dbReference type="GO" id="GO:0003676">
    <property type="term" value="F:nucleic acid binding"/>
    <property type="evidence" value="ECO:0007669"/>
    <property type="project" value="InterPro"/>
</dbReference>
<feature type="compositionally biased region" description="Basic and acidic residues" evidence="7">
    <location>
        <begin position="659"/>
        <end position="686"/>
    </location>
</feature>
<feature type="compositionally biased region" description="Polar residues" evidence="7">
    <location>
        <begin position="813"/>
        <end position="849"/>
    </location>
</feature>
<feature type="compositionally biased region" description="Low complexity" evidence="7">
    <location>
        <begin position="1650"/>
        <end position="1664"/>
    </location>
</feature>
<feature type="domain" description="DWNN" evidence="10">
    <location>
        <begin position="3"/>
        <end position="76"/>
    </location>
</feature>
<dbReference type="PANTHER" id="PTHR15439:SF0">
    <property type="entry name" value="CELL DIVISION CYCLE AND APOPTOSIS REGULATOR PROTEIN 1-RELATED"/>
    <property type="match status" value="1"/>
</dbReference>
<feature type="compositionally biased region" description="Polar residues" evidence="7">
    <location>
        <begin position="1337"/>
        <end position="1354"/>
    </location>
</feature>
<feature type="compositionally biased region" description="Basic residues" evidence="7">
    <location>
        <begin position="1686"/>
        <end position="1712"/>
    </location>
</feature>
<dbReference type="SMART" id="SM00343">
    <property type="entry name" value="ZnF_C2HC"/>
    <property type="match status" value="1"/>
</dbReference>
<feature type="domain" description="RING-type" evidence="8">
    <location>
        <begin position="246"/>
        <end position="287"/>
    </location>
</feature>
<dbReference type="OrthoDB" id="106784at2759"/>
<feature type="compositionally biased region" description="Polar residues" evidence="7">
    <location>
        <begin position="381"/>
        <end position="390"/>
    </location>
</feature>